<keyword evidence="3" id="KW-0804">Transcription</keyword>
<dbReference type="PANTHER" id="PTHR11019">
    <property type="entry name" value="HTH-TYPE TRANSCRIPTIONAL REGULATOR NIMR"/>
    <property type="match status" value="1"/>
</dbReference>
<dbReference type="RefSeq" id="WP_075192604.1">
    <property type="nucleotide sequence ID" value="NZ_JADKNN010000061.1"/>
</dbReference>
<reference evidence="6 7" key="1">
    <citation type="submission" date="2016-12" db="EMBL/GenBank/DDBJ databases">
        <title>Analysis of the Molecular Diversity Among Cronobacter Species Isolated from Filth Flies Using a Pan Genomic DNA Microarray.</title>
        <authorList>
            <person name="Pava-Ripoll M."/>
            <person name="Tall B."/>
            <person name="Farber J."/>
            <person name="Fanning S."/>
            <person name="Lehner A."/>
            <person name="Stephan R."/>
            <person name="Pagotto F."/>
            <person name="Iverson C."/>
            <person name="Ziobro G."/>
            <person name="Miller A."/>
            <person name="Pearson R."/>
            <person name="Yan Q."/>
            <person name="Kim M."/>
            <person name="Jeong S."/>
            <person name="Park J."/>
            <person name="Jun S."/>
            <person name="Choi H."/>
            <person name="Chung T."/>
            <person name="Yoo Y."/>
            <person name="Park E."/>
            <person name="Hwang S."/>
            <person name="Lee B."/>
            <person name="Sathyamoorthy V."/>
            <person name="Carter L."/>
            <person name="Mammel M."/>
            <person name="Jackson S."/>
            <person name="Kothary M."/>
            <person name="Patel I."/>
            <person name="Grim C."/>
            <person name="Gopinath G."/>
            <person name="Gangiredla J."/>
            <person name="Chase H."/>
        </authorList>
    </citation>
    <scope>NUCLEOTIDE SEQUENCE [LARGE SCALE GENOMIC DNA]</scope>
    <source>
        <strain evidence="6 7">MOD1-Md1s</strain>
    </source>
</reference>
<evidence type="ECO:0000313" key="8">
    <source>
        <dbReference type="Proteomes" id="UP000469927"/>
    </source>
</evidence>
<dbReference type="GO" id="GO:0003700">
    <property type="term" value="F:DNA-binding transcription factor activity"/>
    <property type="evidence" value="ECO:0007669"/>
    <property type="project" value="InterPro"/>
</dbReference>
<sequence>MLLTSEHFTHPPRHETRWHTHDGGQVYRAIAGVMMIETERARWAVTPGVIGWIPAGVRHKAHFPGQMHGGAIYFSTGDHPPLPPEEGVFSADTFMLTLIERLFHKVSEARQARLLAVLCDEIMAAAPCPLHLTMPQDRRARQIADALLLHPGNGLNQTQLAVKYGLSVRTLSRLFREQTGLRFSLWRQQAKVIASLSLILAGVPVSEAALESGFSNVSAYIQAFRERFGETPGKLQQSHFRR</sequence>
<dbReference type="Proteomes" id="UP000244378">
    <property type="component" value="Unassembled WGS sequence"/>
</dbReference>
<dbReference type="PROSITE" id="PS00041">
    <property type="entry name" value="HTH_ARAC_FAMILY_1"/>
    <property type="match status" value="1"/>
</dbReference>
<dbReference type="Gene3D" id="2.60.120.10">
    <property type="entry name" value="Jelly Rolls"/>
    <property type="match status" value="1"/>
</dbReference>
<protein>
    <submittedName>
        <fullName evidence="6">AraC family transcriptional regulator</fullName>
    </submittedName>
</protein>
<name>A0A2T7AWT0_9ENTR</name>
<evidence type="ECO:0000313" key="7">
    <source>
        <dbReference type="Proteomes" id="UP000244378"/>
    </source>
</evidence>
<dbReference type="OrthoDB" id="5949386at2"/>
<dbReference type="EMBL" id="WAGD01000009">
    <property type="protein sequence ID" value="KAB0884753.1"/>
    <property type="molecule type" value="Genomic_DNA"/>
</dbReference>
<dbReference type="PROSITE" id="PS01124">
    <property type="entry name" value="HTH_ARAC_FAMILY_2"/>
    <property type="match status" value="1"/>
</dbReference>
<evidence type="ECO:0000313" key="6">
    <source>
        <dbReference type="EMBL" id="PUX16676.1"/>
    </source>
</evidence>
<dbReference type="GO" id="GO:0043565">
    <property type="term" value="F:sequence-specific DNA binding"/>
    <property type="evidence" value="ECO:0007669"/>
    <property type="project" value="InterPro"/>
</dbReference>
<keyword evidence="8" id="KW-1185">Reference proteome</keyword>
<dbReference type="SUPFAM" id="SSF46689">
    <property type="entry name" value="Homeodomain-like"/>
    <property type="match status" value="2"/>
</dbReference>
<dbReference type="CDD" id="cd06124">
    <property type="entry name" value="cupin_NimR-like_N"/>
    <property type="match status" value="1"/>
</dbReference>
<evidence type="ECO:0000256" key="3">
    <source>
        <dbReference type="ARBA" id="ARBA00023163"/>
    </source>
</evidence>
<organism evidence="6 7">
    <name type="scientific">Cronobacter muytjensii</name>
    <dbReference type="NCBI Taxonomy" id="413501"/>
    <lineage>
        <taxon>Bacteria</taxon>
        <taxon>Pseudomonadati</taxon>
        <taxon>Pseudomonadota</taxon>
        <taxon>Gammaproteobacteria</taxon>
        <taxon>Enterobacterales</taxon>
        <taxon>Enterobacteriaceae</taxon>
        <taxon>Cronobacter</taxon>
    </lineage>
</organism>
<dbReference type="Proteomes" id="UP000469927">
    <property type="component" value="Unassembled WGS sequence"/>
</dbReference>
<reference evidence="5 8" key="2">
    <citation type="submission" date="2019-08" db="EMBL/GenBank/DDBJ databases">
        <title>Prevalence, distribution, and phylogeny of type two toxin-antitoxin genes possessed by Cronobacter species where C. sakazakii homologs follow sequence type lineages.</title>
        <authorList>
            <person name="Finkelstein S."/>
            <person name="Negrete F."/>
            <person name="Jang H."/>
            <person name="Gopinath G.R."/>
            <person name="Tall B.D."/>
        </authorList>
    </citation>
    <scope>NUCLEOTIDE SEQUENCE [LARGE SCALE GENOMIC DNA]</scope>
    <source>
        <strain evidence="5 8">MOD1_GK1257</strain>
    </source>
</reference>
<keyword evidence="1" id="KW-0805">Transcription regulation</keyword>
<dbReference type="SMART" id="SM00342">
    <property type="entry name" value="HTH_ARAC"/>
    <property type="match status" value="1"/>
</dbReference>
<evidence type="ECO:0000256" key="2">
    <source>
        <dbReference type="ARBA" id="ARBA00023125"/>
    </source>
</evidence>
<proteinExistence type="predicted"/>
<dbReference type="Gene3D" id="1.10.10.60">
    <property type="entry name" value="Homeodomain-like"/>
    <property type="match status" value="1"/>
</dbReference>
<dbReference type="Pfam" id="PF02311">
    <property type="entry name" value="AraC_binding"/>
    <property type="match status" value="1"/>
</dbReference>
<evidence type="ECO:0000313" key="5">
    <source>
        <dbReference type="EMBL" id="KAB0884753.1"/>
    </source>
</evidence>
<comment type="caution">
    <text evidence="6">The sequence shown here is derived from an EMBL/GenBank/DDBJ whole genome shotgun (WGS) entry which is preliminary data.</text>
</comment>
<dbReference type="AlphaFoldDB" id="A0A2T7AWT0"/>
<evidence type="ECO:0000256" key="1">
    <source>
        <dbReference type="ARBA" id="ARBA00023015"/>
    </source>
</evidence>
<dbReference type="InterPro" id="IPR014710">
    <property type="entry name" value="RmlC-like_jellyroll"/>
</dbReference>
<dbReference type="EMBL" id="MSAE01000006">
    <property type="protein sequence ID" value="PUX16676.1"/>
    <property type="molecule type" value="Genomic_DNA"/>
</dbReference>
<dbReference type="SUPFAM" id="SSF51182">
    <property type="entry name" value="RmlC-like cupins"/>
    <property type="match status" value="1"/>
</dbReference>
<dbReference type="InterPro" id="IPR003313">
    <property type="entry name" value="AraC-bd"/>
</dbReference>
<dbReference type="InterPro" id="IPR018062">
    <property type="entry name" value="HTH_AraC-typ_CS"/>
</dbReference>
<dbReference type="InterPro" id="IPR018060">
    <property type="entry name" value="HTH_AraC"/>
</dbReference>
<dbReference type="Pfam" id="PF12833">
    <property type="entry name" value="HTH_18"/>
    <property type="match status" value="1"/>
</dbReference>
<dbReference type="PANTHER" id="PTHR11019:SF159">
    <property type="entry name" value="TRANSCRIPTIONAL REGULATOR-RELATED"/>
    <property type="match status" value="1"/>
</dbReference>
<accession>A0A2T7AWT0</accession>
<feature type="domain" description="HTH araC/xylS-type" evidence="4">
    <location>
        <begin position="138"/>
        <end position="238"/>
    </location>
</feature>
<dbReference type="InterPro" id="IPR009057">
    <property type="entry name" value="Homeodomain-like_sf"/>
</dbReference>
<evidence type="ECO:0000259" key="4">
    <source>
        <dbReference type="PROSITE" id="PS01124"/>
    </source>
</evidence>
<gene>
    <name evidence="6" type="ORF">AUN14_05285</name>
    <name evidence="5" type="ORF">FZI19_03615</name>
</gene>
<keyword evidence="2" id="KW-0238">DNA-binding</keyword>
<dbReference type="InterPro" id="IPR011051">
    <property type="entry name" value="RmlC_Cupin_sf"/>
</dbReference>